<sequence>MSDSDNYRTLDWVVEGTREGYWASRGSHGAKRNSPNILTAHDVGEQFFGRTAADA</sequence>
<proteinExistence type="predicted"/>
<keyword evidence="2" id="KW-1185">Reference proteome</keyword>
<gene>
    <name evidence="1" type="ORF">GMOD_00002622</name>
</gene>
<dbReference type="AlphaFoldDB" id="A0A3M7M2T2"/>
<evidence type="ECO:0000313" key="1">
    <source>
        <dbReference type="EMBL" id="RMZ68776.1"/>
    </source>
</evidence>
<reference evidence="1 2" key="1">
    <citation type="journal article" date="2014" name="PLoS ONE">
        <title>De novo Genome Assembly of the Fungal Plant Pathogen Pyrenophora semeniperda.</title>
        <authorList>
            <person name="Soliai M.M."/>
            <person name="Meyer S.E."/>
            <person name="Udall J.A."/>
            <person name="Elzinga D.E."/>
            <person name="Hermansen R.A."/>
            <person name="Bodily P.M."/>
            <person name="Hart A.A."/>
            <person name="Coleman C.E."/>
        </authorList>
    </citation>
    <scope>NUCLEOTIDE SEQUENCE [LARGE SCALE GENOMIC DNA]</scope>
    <source>
        <strain evidence="1 2">CCB06</strain>
        <tissue evidence="1">Mycelium</tissue>
    </source>
</reference>
<name>A0A3M7M2T2_9PLEO</name>
<dbReference type="EMBL" id="KE747817">
    <property type="protein sequence ID" value="RMZ68776.1"/>
    <property type="molecule type" value="Genomic_DNA"/>
</dbReference>
<organism evidence="1 2">
    <name type="scientific">Pyrenophora seminiperda CCB06</name>
    <dbReference type="NCBI Taxonomy" id="1302712"/>
    <lineage>
        <taxon>Eukaryota</taxon>
        <taxon>Fungi</taxon>
        <taxon>Dikarya</taxon>
        <taxon>Ascomycota</taxon>
        <taxon>Pezizomycotina</taxon>
        <taxon>Dothideomycetes</taxon>
        <taxon>Pleosporomycetidae</taxon>
        <taxon>Pleosporales</taxon>
        <taxon>Pleosporineae</taxon>
        <taxon>Pleosporaceae</taxon>
        <taxon>Pyrenophora</taxon>
    </lineage>
</organism>
<evidence type="ECO:0000313" key="2">
    <source>
        <dbReference type="Proteomes" id="UP000265663"/>
    </source>
</evidence>
<accession>A0A3M7M2T2</accession>
<dbReference type="Proteomes" id="UP000265663">
    <property type="component" value="Unassembled WGS sequence"/>
</dbReference>
<protein>
    <submittedName>
        <fullName evidence="1">Uncharacterized protein</fullName>
    </submittedName>
</protein>